<dbReference type="EMBL" id="CP051651">
    <property type="protein sequence ID" value="QJD66264.1"/>
    <property type="molecule type" value="Genomic_DNA"/>
</dbReference>
<evidence type="ECO:0000313" key="2">
    <source>
        <dbReference type="Proteomes" id="UP000503498"/>
    </source>
</evidence>
<gene>
    <name evidence="1" type="ORF">HG421_08845</name>
</gene>
<dbReference type="Proteomes" id="UP000503498">
    <property type="component" value="Chromosome"/>
</dbReference>
<proteinExistence type="predicted"/>
<evidence type="ECO:0000313" key="1">
    <source>
        <dbReference type="EMBL" id="QJD66264.1"/>
    </source>
</evidence>
<dbReference type="AlphaFoldDB" id="A0A7Z2V770"/>
<reference evidence="1 2" key="2">
    <citation type="submission" date="2020-04" db="EMBL/GenBank/DDBJ databases">
        <authorList>
            <person name="Fomenkov A."/>
            <person name="Anton B.P."/>
            <person name="Roberts R.J."/>
        </authorList>
    </citation>
    <scope>NUCLEOTIDE SEQUENCE [LARGE SCALE GENOMIC DNA]</scope>
    <source>
        <strain evidence="1 2">NEB122</strain>
    </source>
</reference>
<accession>A0A7Z2V770</accession>
<organism evidence="1 2">
    <name type="scientific">Xanthomonas campestris pv. badrii</name>
    <dbReference type="NCBI Taxonomy" id="149696"/>
    <lineage>
        <taxon>Bacteria</taxon>
        <taxon>Pseudomonadati</taxon>
        <taxon>Pseudomonadota</taxon>
        <taxon>Gammaproteobacteria</taxon>
        <taxon>Lysobacterales</taxon>
        <taxon>Lysobacteraceae</taxon>
        <taxon>Xanthomonas</taxon>
    </lineage>
</organism>
<name>A0A7Z2V770_XANCA</name>
<reference evidence="1 2" key="1">
    <citation type="submission" date="2020-04" db="EMBL/GenBank/DDBJ databases">
        <title>Genome-Wide Identification of 5-Methylcytosine Sites in Bacterial Genomes By High-Throughput Sequencing of MspJI Restriction Fragments.</title>
        <authorList>
            <person name="Wu V."/>
        </authorList>
    </citation>
    <scope>NUCLEOTIDE SEQUENCE [LARGE SCALE GENOMIC DNA]</scope>
    <source>
        <strain evidence="1 2">NEB122</strain>
    </source>
</reference>
<protein>
    <submittedName>
        <fullName evidence="1">Uncharacterized protein</fullName>
    </submittedName>
</protein>
<sequence>MPDTAPITQTIQRLARPDVAVARCGAGLTQARRRQHVGGCATVSVVASIVSNFMRTVRFSLAPRVA</sequence>
<dbReference type="RefSeq" id="WP_168968106.1">
    <property type="nucleotide sequence ID" value="NZ_CP051651.1"/>
</dbReference>